<sequence>MQKDTVPALSCFVPGCRSVRLNGRQRWSAVPVNEARTWVWLADILSDLYQKSSQVTSPQSVHSKHSVSGVSSDDRFNKDYIPTLNLPSFDSDDENVDDGKKEVSETEDFDVSCKSVKVYNSVCEDCLNVILAAITSTTQSECDNYSANYKNIRIYEKTPTKNNENNEFTSNKADRKSSNVTLTKASWNYKFLSKCKNFVTQDVVTLHKNELVIFSSIITRNFNVNNNLKENSMAKQTLNMKEYDEDALRLVHQQSSQMSARCDFSIMEGNECQELVKGIECNINKAFCNEIGKENSSVGNENQNRIIKELEDMVTSHWEEEETVTNNCWEKEREERMRNRWRQEEKPYRFENRFSLFTQVPRINVNPSVGLGLRSAHKGTNMNKSTTNQGTILGSNISSTHQGTNVMGTYNDIGIDHGTSIVRSIAQGANDICVEPNVGKVYHGTKDLHQQPNPLGPQQGLSFMVHSNQDVSPQDGTEWNNITKMGMDTARWNAYKSAADLSSGASDQYLSTRYNTVDNDSELRKGYDYTNKDRLVNNFTFNTLTEKEDSDRDRCMNIGQASRNTGGNKDMALIVGGTNETQDCSLRECVNSKENELIYDKIAEIYNTMAYKDDNSWKTDHTSAKCIYNHQKPNFMDKASHKVNVGKSYDDISSYCGGGSQSELSEDTESKKTNSDDGYEDEDVNYMTADDGSDDDQDDDDGTDSISENNRKVTNSWYNHKREITLPTQCKQNTGTTLLKNCKKYRGMSSHASEKDGKATSLIKHKETEINLQPNCKRTETPSAPQIKKREALASTKSKKNGTSPLTQCKEETTTPTICKEEISMPSKSKKNETSLPSKSKKETSTPSKCQKETSTSTKGKKNETSSSSKYNKETSSPSKCKKGETPTQLQHNMTSNASASICGYRDSTTQTQIKNKATWTQTCPSVTNSTTQTQINNKAIYTQTYTLALDFATQTVNNISKDSTTQTVNKLSKDSTAQTLNISIQDSTTQTVNSSSQDSSTQTVNTTSGSSKQDKLRNDQENRGTPSPLFCSNEEYQLFAATCPTASSNKENVDIVTVASPSSPFLPSNSSNLGACSIHCQEISLWCLECKKWLCVCCLSSHNSSKCMVSPAQDVFAMQKDSIITQASSQISSLKVLKTRLKNLNVRSDRIVSYLENTGGHTINKKDSIQMFMMEVQEWIEKLYEAMVGLTKKKTVDEFETAREKFMKLEAEAEEEKEEYNTIVEKMEAGITGKVQSLIPPGSSSATTTLEVLRGKVHRLECVYAVVKRTNRVAWSRITFEDQYLLLHNFTETPPPVHAKILQFEDVWDMSKSYLPKAFMDVGWYGVKQGRVTYSMLSMSGRCLRFLLLCCGVEGPTYQDTRLLWSPISPNVICGGEYSTYGRVGQGVISIGMNDESPPRLLGLGDVFGATTGDLSRSSVFQVQINHNFCLFSTTSFARVECGLPILSTAYLSQNQATVFNSGIMLKLG</sequence>
<feature type="region of interest" description="Disordered" evidence="2">
    <location>
        <begin position="987"/>
        <end position="1028"/>
    </location>
</feature>
<dbReference type="Proteomes" id="UP001292094">
    <property type="component" value="Unassembled WGS sequence"/>
</dbReference>
<dbReference type="SUPFAM" id="SSF57845">
    <property type="entry name" value="B-box zinc-binding domain"/>
    <property type="match status" value="1"/>
</dbReference>
<accession>A0AAE1NCR2</accession>
<feature type="region of interest" description="Disordered" evidence="2">
    <location>
        <begin position="775"/>
        <end position="891"/>
    </location>
</feature>
<feature type="compositionally biased region" description="Basic and acidic residues" evidence="2">
    <location>
        <begin position="1013"/>
        <end position="1023"/>
    </location>
</feature>
<feature type="compositionally biased region" description="Acidic residues" evidence="2">
    <location>
        <begin position="691"/>
        <end position="703"/>
    </location>
</feature>
<organism evidence="3 4">
    <name type="scientific">Petrolisthes manimaculis</name>
    <dbReference type="NCBI Taxonomy" id="1843537"/>
    <lineage>
        <taxon>Eukaryota</taxon>
        <taxon>Metazoa</taxon>
        <taxon>Ecdysozoa</taxon>
        <taxon>Arthropoda</taxon>
        <taxon>Crustacea</taxon>
        <taxon>Multicrustacea</taxon>
        <taxon>Malacostraca</taxon>
        <taxon>Eumalacostraca</taxon>
        <taxon>Eucarida</taxon>
        <taxon>Decapoda</taxon>
        <taxon>Pleocyemata</taxon>
        <taxon>Anomura</taxon>
        <taxon>Galatheoidea</taxon>
        <taxon>Porcellanidae</taxon>
        <taxon>Petrolisthes</taxon>
    </lineage>
</organism>
<evidence type="ECO:0000256" key="1">
    <source>
        <dbReference type="SAM" id="Coils"/>
    </source>
</evidence>
<dbReference type="EMBL" id="JAWZYT010007384">
    <property type="protein sequence ID" value="KAK4286717.1"/>
    <property type="molecule type" value="Genomic_DNA"/>
</dbReference>
<feature type="compositionally biased region" description="Polar residues" evidence="2">
    <location>
        <begin position="987"/>
        <end position="1012"/>
    </location>
</feature>
<comment type="caution">
    <text evidence="3">The sequence shown here is derived from an EMBL/GenBank/DDBJ whole genome shotgun (WGS) entry which is preliminary data.</text>
</comment>
<reference evidence="3" key="1">
    <citation type="submission" date="2023-11" db="EMBL/GenBank/DDBJ databases">
        <title>Genome assemblies of two species of porcelain crab, Petrolisthes cinctipes and Petrolisthes manimaculis (Anomura: Porcellanidae).</title>
        <authorList>
            <person name="Angst P."/>
        </authorList>
    </citation>
    <scope>NUCLEOTIDE SEQUENCE</scope>
    <source>
        <strain evidence="3">PB745_02</strain>
        <tissue evidence="3">Gill</tissue>
    </source>
</reference>
<feature type="compositionally biased region" description="Basic and acidic residues" evidence="2">
    <location>
        <begin position="809"/>
        <end position="823"/>
    </location>
</feature>
<feature type="compositionally biased region" description="Polar residues" evidence="2">
    <location>
        <begin position="378"/>
        <end position="396"/>
    </location>
</feature>
<feature type="compositionally biased region" description="Polar residues" evidence="2">
    <location>
        <begin position="775"/>
        <end position="784"/>
    </location>
</feature>
<dbReference type="Gene3D" id="3.30.160.60">
    <property type="entry name" value="Classic Zinc Finger"/>
    <property type="match status" value="1"/>
</dbReference>
<evidence type="ECO:0000313" key="3">
    <source>
        <dbReference type="EMBL" id="KAK4286717.1"/>
    </source>
</evidence>
<gene>
    <name evidence="3" type="ORF">Pmani_040192</name>
</gene>
<feature type="region of interest" description="Disordered" evidence="2">
    <location>
        <begin position="376"/>
        <end position="396"/>
    </location>
</feature>
<protein>
    <submittedName>
        <fullName evidence="3">Uncharacterized protein</fullName>
    </submittedName>
</protein>
<keyword evidence="1" id="KW-0175">Coiled coil</keyword>
<keyword evidence="4" id="KW-1185">Reference proteome</keyword>
<name>A0AAE1NCR2_9EUCA</name>
<feature type="coiled-coil region" evidence="1">
    <location>
        <begin position="1193"/>
        <end position="1231"/>
    </location>
</feature>
<evidence type="ECO:0000313" key="4">
    <source>
        <dbReference type="Proteomes" id="UP001292094"/>
    </source>
</evidence>
<feature type="region of interest" description="Disordered" evidence="2">
    <location>
        <begin position="656"/>
        <end position="714"/>
    </location>
</feature>
<evidence type="ECO:0000256" key="2">
    <source>
        <dbReference type="SAM" id="MobiDB-lite"/>
    </source>
</evidence>
<feature type="compositionally biased region" description="Low complexity" evidence="2">
    <location>
        <begin position="865"/>
        <end position="879"/>
    </location>
</feature>
<proteinExistence type="predicted"/>